<protein>
    <submittedName>
        <fullName evidence="1">Thioredoxin</fullName>
    </submittedName>
</protein>
<evidence type="ECO:0000313" key="2">
    <source>
        <dbReference type="Proteomes" id="UP000229897"/>
    </source>
</evidence>
<dbReference type="InterPro" id="IPR036249">
    <property type="entry name" value="Thioredoxin-like_sf"/>
</dbReference>
<dbReference type="Gene3D" id="3.40.30.10">
    <property type="entry name" value="Glutaredoxin"/>
    <property type="match status" value="1"/>
</dbReference>
<sequence>MQLPGFRLLIVIGAEAWCTRCRTIRPDFDSLAASAKADEIWLWLDVEDHAQFLGDYLPENLPMMLVYDGDKLVSSAFLNNASALRVKSMEPLDYEDKNLLIDPGIRSRLISEDWASE</sequence>
<organism evidence="1 2">
    <name type="scientific">Massilia violaceinigra</name>
    <dbReference type="NCBI Taxonomy" id="2045208"/>
    <lineage>
        <taxon>Bacteria</taxon>
        <taxon>Pseudomonadati</taxon>
        <taxon>Pseudomonadota</taxon>
        <taxon>Betaproteobacteria</taxon>
        <taxon>Burkholderiales</taxon>
        <taxon>Oxalobacteraceae</taxon>
        <taxon>Telluria group</taxon>
        <taxon>Massilia</taxon>
    </lineage>
</organism>
<dbReference type="KEGG" id="mass:CR152_16825"/>
<dbReference type="SUPFAM" id="SSF52833">
    <property type="entry name" value="Thioredoxin-like"/>
    <property type="match status" value="1"/>
</dbReference>
<evidence type="ECO:0000313" key="1">
    <source>
        <dbReference type="EMBL" id="ATQ76014.1"/>
    </source>
</evidence>
<proteinExistence type="predicted"/>
<dbReference type="EMBL" id="CP024608">
    <property type="protein sequence ID" value="ATQ76014.1"/>
    <property type="molecule type" value="Genomic_DNA"/>
</dbReference>
<gene>
    <name evidence="1" type="ORF">CR152_16825</name>
</gene>
<dbReference type="Proteomes" id="UP000229897">
    <property type="component" value="Chromosome"/>
</dbReference>
<dbReference type="AlphaFoldDB" id="A0A2D2DM08"/>
<dbReference type="CDD" id="cd02947">
    <property type="entry name" value="TRX_family"/>
    <property type="match status" value="1"/>
</dbReference>
<accession>A0A2D2DM08</accession>
<name>A0A2D2DM08_9BURK</name>
<reference evidence="1" key="1">
    <citation type="submission" date="2017-10" db="EMBL/GenBank/DDBJ databases">
        <title>Massilia psychrophilum sp. nov., a novel purple-pigmented bacterium isolated from Tianshan glacier, Xinjiang Municipality, China.</title>
        <authorList>
            <person name="Wang H."/>
        </authorList>
    </citation>
    <scope>NUCLEOTIDE SEQUENCE [LARGE SCALE GENOMIC DNA]</scope>
    <source>
        <strain evidence="1">B2</strain>
    </source>
</reference>
<keyword evidence="2" id="KW-1185">Reference proteome</keyword>